<evidence type="ECO:0000256" key="1">
    <source>
        <dbReference type="SAM" id="MobiDB-lite"/>
    </source>
</evidence>
<feature type="region of interest" description="Disordered" evidence="1">
    <location>
        <begin position="1"/>
        <end position="43"/>
    </location>
</feature>
<dbReference type="RefSeq" id="XP_042565849.1">
    <property type="nucleotide sequence ID" value="XM_042709915.1"/>
</dbReference>
<dbReference type="AlphaFoldDB" id="A0A8M1KW80"/>
<proteinExistence type="predicted"/>
<protein>
    <submittedName>
        <fullName evidence="3">Uncharacterized protein LOC122133527</fullName>
    </submittedName>
</protein>
<dbReference type="Proteomes" id="UP000515152">
    <property type="component" value="Chromosome 15"/>
</dbReference>
<evidence type="ECO:0000313" key="2">
    <source>
        <dbReference type="Proteomes" id="UP000515152"/>
    </source>
</evidence>
<dbReference type="PANTHER" id="PTHR33066">
    <property type="entry name" value="INTEGRASE_SAM-LIKE_N DOMAIN-CONTAINING PROTEIN"/>
    <property type="match status" value="1"/>
</dbReference>
<dbReference type="PANTHER" id="PTHR33066:SF2">
    <property type="entry name" value="FILAGGRIN-2-LIKE"/>
    <property type="match status" value="1"/>
</dbReference>
<dbReference type="OrthoDB" id="8954815at2759"/>
<keyword evidence="2" id="KW-1185">Reference proteome</keyword>
<organism evidence="2 3">
    <name type="scientific">Clupea harengus</name>
    <name type="common">Atlantic herring</name>
    <dbReference type="NCBI Taxonomy" id="7950"/>
    <lineage>
        <taxon>Eukaryota</taxon>
        <taxon>Metazoa</taxon>
        <taxon>Chordata</taxon>
        <taxon>Craniata</taxon>
        <taxon>Vertebrata</taxon>
        <taxon>Euteleostomi</taxon>
        <taxon>Actinopterygii</taxon>
        <taxon>Neopterygii</taxon>
        <taxon>Teleostei</taxon>
        <taxon>Clupei</taxon>
        <taxon>Clupeiformes</taxon>
        <taxon>Clupeoidei</taxon>
        <taxon>Clupeidae</taxon>
        <taxon>Clupea</taxon>
    </lineage>
</organism>
<name>A0A8M1KW80_CLUHA</name>
<evidence type="ECO:0000313" key="3">
    <source>
        <dbReference type="RefSeq" id="XP_042565849.1"/>
    </source>
</evidence>
<reference evidence="3" key="1">
    <citation type="submission" date="2025-08" db="UniProtKB">
        <authorList>
            <consortium name="RefSeq"/>
        </authorList>
    </citation>
    <scope>IDENTIFICATION</scope>
</reference>
<accession>A0A8M1KW80</accession>
<sequence>MAEPELSDRGGAYGHSQESCNNRCIPPWLGRDTRGLGNKREVEPESAIVSHKLSGVTSSLADAESFSSPAKGASCPSLHGQHDCCSIREQTRGAKISTATHACTQTDFVGQQSFSISESYTRPWSSESGSGPAVSGRPTLQRVEAQHQSVRSDLVDFRQDISGPVCVTRHSSMPSLLLSPGAERSTWSRRSSARMAESCSSLRISTHRVNSAHPGQGEGERFIANSNCSPMAGETLVSGDNRNVVQGTMAASVTQGPTDSGEGGDISPQPREASAMGLAVEWNNLNATGLPPNVIKTIQSARAASTRCKWSVFERWCVTTHEIPYQCSISIILSFLHDLIDRGRAFSTIKVFLGRDLCMPRRHWGQISGATPTSCSIHERSAQEPTGLKTASSIVGPVHGAGGDFGSSF</sequence>
<dbReference type="KEGG" id="char:122133527"/>
<feature type="compositionally biased region" description="Basic and acidic residues" evidence="1">
    <location>
        <begin position="31"/>
        <end position="43"/>
    </location>
</feature>
<dbReference type="GeneID" id="122133527"/>
<gene>
    <name evidence="3" type="primary">LOC122133527</name>
</gene>